<protein>
    <recommendedName>
        <fullName evidence="3">Apolipoprotein A-II</fullName>
    </recommendedName>
    <alternativeName>
        <fullName evidence="8">Apolipoprotein A2</fullName>
    </alternativeName>
</protein>
<dbReference type="InParanoid" id="A0A663EMP1"/>
<comment type="subcellular location">
    <subcellularLocation>
        <location evidence="1">Secreted</location>
    </subcellularLocation>
</comment>
<sequence length="139" mass="15103">ASTQHPGRMGLWGRDGGTAEPWGGLATADPAPQAPRLAEMKVLAAALLLLCACRLQAALVRREVLAEEATPPAEDDFFTRHFQSFSDFMTKDLAQKLQVEEAYLDRANKQLTPLAQELRSNVLGLFSSLLELGKGEGQP</sequence>
<organism evidence="9 10">
    <name type="scientific">Aquila chrysaetos chrysaetos</name>
    <dbReference type="NCBI Taxonomy" id="223781"/>
    <lineage>
        <taxon>Eukaryota</taxon>
        <taxon>Metazoa</taxon>
        <taxon>Chordata</taxon>
        <taxon>Craniata</taxon>
        <taxon>Vertebrata</taxon>
        <taxon>Euteleostomi</taxon>
        <taxon>Archelosauria</taxon>
        <taxon>Archosauria</taxon>
        <taxon>Dinosauria</taxon>
        <taxon>Saurischia</taxon>
        <taxon>Theropoda</taxon>
        <taxon>Coelurosauria</taxon>
        <taxon>Aves</taxon>
        <taxon>Neognathae</taxon>
        <taxon>Neoaves</taxon>
        <taxon>Telluraves</taxon>
        <taxon>Accipitrimorphae</taxon>
        <taxon>Accipitriformes</taxon>
        <taxon>Accipitridae</taxon>
        <taxon>Accipitrinae</taxon>
        <taxon>Aquila</taxon>
    </lineage>
</organism>
<dbReference type="AlphaFoldDB" id="A0A663EMP1"/>
<evidence type="ECO:0000313" key="9">
    <source>
        <dbReference type="Ensembl" id="ENSACCP00020013204.1"/>
    </source>
</evidence>
<dbReference type="Gene3D" id="6.10.250.100">
    <property type="match status" value="1"/>
</dbReference>
<evidence type="ECO:0000256" key="2">
    <source>
        <dbReference type="ARBA" id="ARBA00010232"/>
    </source>
</evidence>
<dbReference type="GO" id="GO:0030301">
    <property type="term" value="P:cholesterol transport"/>
    <property type="evidence" value="ECO:0007669"/>
    <property type="project" value="TreeGrafter"/>
</dbReference>
<evidence type="ECO:0000313" key="10">
    <source>
        <dbReference type="Proteomes" id="UP000472275"/>
    </source>
</evidence>
<dbReference type="SUPFAM" id="SSF82936">
    <property type="entry name" value="Apolipoprotein A-II"/>
    <property type="match status" value="1"/>
</dbReference>
<name>A0A663EMP1_AQUCH</name>
<dbReference type="InterPro" id="IPR036172">
    <property type="entry name" value="ApoA-II_sf"/>
</dbReference>
<dbReference type="PANTHER" id="PTHR11027:SF0">
    <property type="entry name" value="APOLIPOPROTEIN A-II"/>
    <property type="match status" value="1"/>
</dbReference>
<dbReference type="Proteomes" id="UP000472275">
    <property type="component" value="Chromosome 9"/>
</dbReference>
<accession>A0A663EMP1</accession>
<dbReference type="GeneTree" id="ENSGT01070000256568"/>
<dbReference type="GO" id="GO:0042157">
    <property type="term" value="P:lipoprotein metabolic process"/>
    <property type="evidence" value="ECO:0007669"/>
    <property type="project" value="InterPro"/>
</dbReference>
<evidence type="ECO:0000256" key="8">
    <source>
        <dbReference type="ARBA" id="ARBA00030900"/>
    </source>
</evidence>
<comment type="similarity">
    <text evidence="2">Belongs to the apolipoprotein A2 family.</text>
</comment>
<dbReference type="InterPro" id="IPR006801">
    <property type="entry name" value="ApoA-II"/>
</dbReference>
<keyword evidence="6" id="KW-0345">HDL</keyword>
<dbReference type="GO" id="GO:0042632">
    <property type="term" value="P:cholesterol homeostasis"/>
    <property type="evidence" value="ECO:0007669"/>
    <property type="project" value="TreeGrafter"/>
</dbReference>
<reference evidence="9" key="2">
    <citation type="submission" date="2025-09" db="UniProtKB">
        <authorList>
            <consortium name="Ensembl"/>
        </authorList>
    </citation>
    <scope>IDENTIFICATION</scope>
</reference>
<evidence type="ECO:0000256" key="3">
    <source>
        <dbReference type="ARBA" id="ARBA00022421"/>
    </source>
</evidence>
<reference evidence="9" key="1">
    <citation type="submission" date="2025-08" db="UniProtKB">
        <authorList>
            <consortium name="Ensembl"/>
        </authorList>
    </citation>
    <scope>IDENTIFICATION</scope>
</reference>
<dbReference type="GO" id="GO:0008289">
    <property type="term" value="F:lipid binding"/>
    <property type="evidence" value="ECO:0007669"/>
    <property type="project" value="InterPro"/>
</dbReference>
<evidence type="ECO:0000256" key="7">
    <source>
        <dbReference type="ARBA" id="ARBA00023055"/>
    </source>
</evidence>
<keyword evidence="10" id="KW-1185">Reference proteome</keyword>
<dbReference type="GO" id="GO:0120020">
    <property type="term" value="F:cholesterol transfer activity"/>
    <property type="evidence" value="ECO:0007669"/>
    <property type="project" value="TreeGrafter"/>
</dbReference>
<proteinExistence type="inferred from homology"/>
<keyword evidence="7" id="KW-0445">Lipid transport</keyword>
<dbReference type="Pfam" id="PF04711">
    <property type="entry name" value="ApoA-II"/>
    <property type="match status" value="1"/>
</dbReference>
<keyword evidence="5" id="KW-0964">Secreted</keyword>
<dbReference type="GO" id="GO:0008035">
    <property type="term" value="F:high-density lipoprotein particle binding"/>
    <property type="evidence" value="ECO:0007669"/>
    <property type="project" value="TreeGrafter"/>
</dbReference>
<dbReference type="PANTHER" id="PTHR11027">
    <property type="entry name" value="APOLIPOPROTEIN A-II"/>
    <property type="match status" value="1"/>
</dbReference>
<evidence type="ECO:0000256" key="4">
    <source>
        <dbReference type="ARBA" id="ARBA00022448"/>
    </source>
</evidence>
<dbReference type="Ensembl" id="ENSACCT00020013804.1">
    <property type="protein sequence ID" value="ENSACCP00020013204.1"/>
    <property type="gene ID" value="ENSACCG00020009087.1"/>
</dbReference>
<keyword evidence="4" id="KW-0813">Transport</keyword>
<evidence type="ECO:0000256" key="6">
    <source>
        <dbReference type="ARBA" id="ARBA00022850"/>
    </source>
</evidence>
<dbReference type="GO" id="GO:0034366">
    <property type="term" value="C:spherical high-density lipoprotein particle"/>
    <property type="evidence" value="ECO:0007669"/>
    <property type="project" value="TreeGrafter"/>
</dbReference>
<evidence type="ECO:0000256" key="1">
    <source>
        <dbReference type="ARBA" id="ARBA00004613"/>
    </source>
</evidence>
<evidence type="ECO:0000256" key="5">
    <source>
        <dbReference type="ARBA" id="ARBA00022525"/>
    </source>
</evidence>